<dbReference type="GO" id="GO:0003824">
    <property type="term" value="F:catalytic activity"/>
    <property type="evidence" value="ECO:0007669"/>
    <property type="project" value="InterPro"/>
</dbReference>
<dbReference type="Proteomes" id="UP001165292">
    <property type="component" value="Unassembled WGS sequence"/>
</dbReference>
<comment type="caution">
    <text evidence="2">The sequence shown here is derived from an EMBL/GenBank/DDBJ whole genome shotgun (WGS) entry which is preliminary data.</text>
</comment>
<sequence length="195" mass="20585">MSATRSETPLWELTLAQFREATASRGMPGCGAVAAVVADCGLALVVKALRVSEERARCEGRGDLLQSAQALLGRPGAFADDDVAAFQGYLDAEGPEAQQMASRQACAVPLATARVCNEALAIAEAAWPEVVESVRCDVRAGALLIGAAIDAVLLNAEADLAGLDDPDSKEELREICRKLQSEAHARLERITLCDH</sequence>
<evidence type="ECO:0000259" key="1">
    <source>
        <dbReference type="Pfam" id="PF04961"/>
    </source>
</evidence>
<dbReference type="Gene3D" id="1.20.120.680">
    <property type="entry name" value="Formiminotetrahydrofolate cyclodeaminase monomer, up-and-down helical bundle"/>
    <property type="match status" value="1"/>
</dbReference>
<reference evidence="2" key="1">
    <citation type="submission" date="2022-06" db="EMBL/GenBank/DDBJ databases">
        <title>Detection of beta-lactamases in bacteria of animal origin.</title>
        <authorList>
            <person name="Mlynarcik P."/>
            <person name="Zdarska V."/>
            <person name="Chudobova H."/>
            <person name="Prochazkova P."/>
            <person name="Hricova K."/>
            <person name="Mezerova K."/>
            <person name="Bardon J."/>
            <person name="Dolejska M."/>
            <person name="Sukkar I."/>
            <person name="Kolar M."/>
        </authorList>
    </citation>
    <scope>NUCLEOTIDE SEQUENCE</scope>
    <source>
        <strain evidence="2">S 300-3</strain>
    </source>
</reference>
<evidence type="ECO:0000313" key="3">
    <source>
        <dbReference type="Proteomes" id="UP001165292"/>
    </source>
</evidence>
<dbReference type="RefSeq" id="WP_170910539.1">
    <property type="nucleotide sequence ID" value="NZ_DAMAPA010000030.1"/>
</dbReference>
<dbReference type="InterPro" id="IPR036178">
    <property type="entry name" value="Formintransfe-cycloase-like_sf"/>
</dbReference>
<organism evidence="2 3">
    <name type="scientific">Stutzerimonas nitrititolerans</name>
    <dbReference type="NCBI Taxonomy" id="2482751"/>
    <lineage>
        <taxon>Bacteria</taxon>
        <taxon>Pseudomonadati</taxon>
        <taxon>Pseudomonadota</taxon>
        <taxon>Gammaproteobacteria</taxon>
        <taxon>Pseudomonadales</taxon>
        <taxon>Pseudomonadaceae</taxon>
        <taxon>Stutzerimonas</taxon>
    </lineage>
</organism>
<accession>A0AA41WLL6</accession>
<evidence type="ECO:0000313" key="2">
    <source>
        <dbReference type="EMBL" id="MCO7544036.1"/>
    </source>
</evidence>
<proteinExistence type="predicted"/>
<protein>
    <submittedName>
        <fullName evidence="2">Cyclodeaminase/cyclohydrolase family protein</fullName>
    </submittedName>
</protein>
<name>A0AA41WLL6_9GAMM</name>
<feature type="domain" description="Cyclodeaminase/cyclohydrolase" evidence="1">
    <location>
        <begin position="15"/>
        <end position="177"/>
    </location>
</feature>
<dbReference type="Pfam" id="PF04961">
    <property type="entry name" value="FTCD_C"/>
    <property type="match status" value="1"/>
</dbReference>
<dbReference type="SUPFAM" id="SSF101262">
    <property type="entry name" value="Methenyltetrahydrofolate cyclohydrolase-like"/>
    <property type="match status" value="1"/>
</dbReference>
<gene>
    <name evidence="2" type="ORF">NJF43_04610</name>
</gene>
<dbReference type="AlphaFoldDB" id="A0AA41WLL6"/>
<dbReference type="InterPro" id="IPR007044">
    <property type="entry name" value="Cyclodeamin/CycHdrlase"/>
</dbReference>
<dbReference type="EMBL" id="JAMYBS010000003">
    <property type="protein sequence ID" value="MCO7544036.1"/>
    <property type="molecule type" value="Genomic_DNA"/>
</dbReference>